<dbReference type="Gene3D" id="1.10.510.40">
    <property type="match status" value="1"/>
</dbReference>
<feature type="domain" description="Aerobactin siderophore biosynthesis IucA/IucC-like C-terminal" evidence="3">
    <location>
        <begin position="420"/>
        <end position="576"/>
    </location>
</feature>
<comment type="caution">
    <text evidence="4">The sequence shown here is derived from an EMBL/GenBank/DDBJ whole genome shotgun (WGS) entry which is preliminary data.</text>
</comment>
<dbReference type="PANTHER" id="PTHR34384">
    <property type="entry name" value="L-2,3-DIAMINOPROPANOATE--CITRATE LIGASE"/>
    <property type="match status" value="1"/>
</dbReference>
<keyword evidence="5" id="KW-1185">Reference proteome</keyword>
<dbReference type="Proteomes" id="UP001597459">
    <property type="component" value="Unassembled WGS sequence"/>
</dbReference>
<sequence>MNTVNTIYEQEITPHLIPEIWEKVNRLHTRKILSELAHELIITPELQQTNNHWGHYKVIADTPEITYTFKAKKYALDHWHIDPKSITKYHHKEKQPLDSLKFIIEFRHTLGISDEMLPTYMEEITSTLFSAAFKYKKETFDAASLVHQDFQGIEHAMTEGHPCFIANNGRIGFNTKEFLAYSPEADLPFHIIWIAGHKENASFYCTKELSYQKVMAQQLGEETITRFNTTLIDKSLSPEAYIFIPVHPWQWNNKITTVFSQDIANQSIVYLGEGPYRHSAQQSIRSLYNLDHPKKFYTKTSLSILNMGFMRGLSPYYMGSTPPITEWISELLDTDSYLNKKGFTMLREVATVGYRNLYFEPLGKTKAHNKMLSALWRESPDTKIQEGEQLMTMAALLHQDNEGNSFLKEIIKASPINTESWVQQYLSAYLAPLIHCFYKYGIVFMPHGENLILVMKDHIPVRAIMKDITEEVIVFNDQLTLPEKVQRLYTETTDEMQILSIFTDVFDCIFRFITPILDEHCNYPETLFWKQVAICIHKYKQAHPELTPRFERYDIFVKQFKRCCLNRLQLDNTKQMLNLAAPIESLKLEGTLENPIAPFRKL</sequence>
<dbReference type="InterPro" id="IPR022770">
    <property type="entry name" value="IucA/IucC-like_C"/>
</dbReference>
<organism evidence="4 5">
    <name type="scientific">Aquimarina hainanensis</name>
    <dbReference type="NCBI Taxonomy" id="1578017"/>
    <lineage>
        <taxon>Bacteria</taxon>
        <taxon>Pseudomonadati</taxon>
        <taxon>Bacteroidota</taxon>
        <taxon>Flavobacteriia</taxon>
        <taxon>Flavobacteriales</taxon>
        <taxon>Flavobacteriaceae</taxon>
        <taxon>Aquimarina</taxon>
    </lineage>
</organism>
<dbReference type="RefSeq" id="WP_378253430.1">
    <property type="nucleotide sequence ID" value="NZ_JBHSJV010000001.1"/>
</dbReference>
<dbReference type="PANTHER" id="PTHR34384:SF6">
    <property type="entry name" value="STAPHYLOFERRIN B SYNTHASE"/>
    <property type="match status" value="1"/>
</dbReference>
<proteinExistence type="predicted"/>
<name>A0ABW5NAY0_9FLAO</name>
<gene>
    <name evidence="4" type="ORF">ACFSTE_12865</name>
</gene>
<accession>A0ABW5NAY0</accession>
<dbReference type="InterPro" id="IPR037455">
    <property type="entry name" value="LucA/IucC-like"/>
</dbReference>
<dbReference type="Gene3D" id="6.10.250.3370">
    <property type="match status" value="1"/>
</dbReference>
<protein>
    <submittedName>
        <fullName evidence="4">IucA/IucC family protein</fullName>
    </submittedName>
</protein>
<dbReference type="Gene3D" id="3.30.310.280">
    <property type="match status" value="1"/>
</dbReference>
<evidence type="ECO:0000259" key="3">
    <source>
        <dbReference type="Pfam" id="PF06276"/>
    </source>
</evidence>
<evidence type="ECO:0000313" key="5">
    <source>
        <dbReference type="Proteomes" id="UP001597459"/>
    </source>
</evidence>
<evidence type="ECO:0000256" key="1">
    <source>
        <dbReference type="ARBA" id="ARBA00004924"/>
    </source>
</evidence>
<dbReference type="Pfam" id="PF06276">
    <property type="entry name" value="FhuF"/>
    <property type="match status" value="1"/>
</dbReference>
<dbReference type="InterPro" id="IPR007310">
    <property type="entry name" value="Aerobactin_biosyn_IucA/IucC_N"/>
</dbReference>
<comment type="pathway">
    <text evidence="1">Siderophore biosynthesis.</text>
</comment>
<evidence type="ECO:0000259" key="2">
    <source>
        <dbReference type="Pfam" id="PF04183"/>
    </source>
</evidence>
<evidence type="ECO:0000313" key="4">
    <source>
        <dbReference type="EMBL" id="MFD2591723.1"/>
    </source>
</evidence>
<reference evidence="5" key="1">
    <citation type="journal article" date="2019" name="Int. J. Syst. Evol. Microbiol.">
        <title>The Global Catalogue of Microorganisms (GCM) 10K type strain sequencing project: providing services to taxonomists for standard genome sequencing and annotation.</title>
        <authorList>
            <consortium name="The Broad Institute Genomics Platform"/>
            <consortium name="The Broad Institute Genome Sequencing Center for Infectious Disease"/>
            <person name="Wu L."/>
            <person name="Ma J."/>
        </authorList>
    </citation>
    <scope>NUCLEOTIDE SEQUENCE [LARGE SCALE GENOMIC DNA]</scope>
    <source>
        <strain evidence="5">KCTC 42423</strain>
    </source>
</reference>
<feature type="domain" description="Aerobactin siderophore biosynthesis IucA/IucC N-terminal" evidence="2">
    <location>
        <begin position="149"/>
        <end position="398"/>
    </location>
</feature>
<dbReference type="Pfam" id="PF04183">
    <property type="entry name" value="IucA_IucC"/>
    <property type="match status" value="1"/>
</dbReference>
<dbReference type="EMBL" id="JBHULX010000022">
    <property type="protein sequence ID" value="MFD2591723.1"/>
    <property type="molecule type" value="Genomic_DNA"/>
</dbReference>